<evidence type="ECO:0000313" key="4">
    <source>
        <dbReference type="Proteomes" id="UP001500403"/>
    </source>
</evidence>
<dbReference type="CDD" id="cd20623">
    <property type="entry name" value="CYP_unk"/>
    <property type="match status" value="1"/>
</dbReference>
<feature type="region of interest" description="Disordered" evidence="2">
    <location>
        <begin position="1"/>
        <end position="32"/>
    </location>
</feature>
<dbReference type="Proteomes" id="UP001500403">
    <property type="component" value="Unassembled WGS sequence"/>
</dbReference>
<dbReference type="PANTHER" id="PTHR46696:SF1">
    <property type="entry name" value="CYTOCHROME P450 YJIB-RELATED"/>
    <property type="match status" value="1"/>
</dbReference>
<proteinExistence type="inferred from homology"/>
<feature type="compositionally biased region" description="Low complexity" evidence="2">
    <location>
        <begin position="440"/>
        <end position="458"/>
    </location>
</feature>
<protein>
    <submittedName>
        <fullName evidence="3">Cytochrome P450</fullName>
    </submittedName>
</protein>
<evidence type="ECO:0000313" key="3">
    <source>
        <dbReference type="EMBL" id="GAA2937758.1"/>
    </source>
</evidence>
<dbReference type="InterPro" id="IPR036396">
    <property type="entry name" value="Cyt_P450_sf"/>
</dbReference>
<evidence type="ECO:0000256" key="1">
    <source>
        <dbReference type="ARBA" id="ARBA00010617"/>
    </source>
</evidence>
<dbReference type="EMBL" id="BAAAUD010000021">
    <property type="protein sequence ID" value="GAA2937758.1"/>
    <property type="molecule type" value="Genomic_DNA"/>
</dbReference>
<dbReference type="SUPFAM" id="SSF48264">
    <property type="entry name" value="Cytochrome P450"/>
    <property type="match status" value="1"/>
</dbReference>
<feature type="region of interest" description="Disordered" evidence="2">
    <location>
        <begin position="431"/>
        <end position="470"/>
    </location>
</feature>
<sequence>MTTPRSGPDAVPPPGCPAHAGPGEGAAGPASPAALRTAESLYGPEFAADPAAVYARLRTYGSIAPVEIAPGVHASLVTGYRTALEVLRSPERFSKDPRRWRGLADGTVPADSPVVPMMMYRPNALWTDGDEHARLRGAITDSLSRVDPNALRGYVEHSADTLIDRFGPEGRADLLGEYGAILPLLVFNQLFGCPPETGDKLVEGMSGIFDADADSEKANAVLAEGVAELVALKRERPGADVTSWLMAHPARLTDEEMMHQLVVLMGAGTEPQQNLICNGLRLLLSDDRFGGDLAGGSMPVEDALDEVLWTDPPMANYAIHYPLHDLELDGTLLREGDPVLVSLAAANTDPALAGDRRGGNRAHLAWSAGAHTCPAKSPARLIAAVAVEKLLDRLPDTELAVGVSRLEWRQGPFHRALAALPVRFPPITVPVTTDEPSGASTWNTNPAPSSSTSPAQTSTEREPAYGNGGRQRWWSSLARWWRGR</sequence>
<dbReference type="PANTHER" id="PTHR46696">
    <property type="entry name" value="P450, PUTATIVE (EUROFUNG)-RELATED"/>
    <property type="match status" value="1"/>
</dbReference>
<evidence type="ECO:0000256" key="2">
    <source>
        <dbReference type="SAM" id="MobiDB-lite"/>
    </source>
</evidence>
<organism evidence="3 4">
    <name type="scientific">Streptomyces enissocaesilis</name>
    <dbReference type="NCBI Taxonomy" id="332589"/>
    <lineage>
        <taxon>Bacteria</taxon>
        <taxon>Bacillati</taxon>
        <taxon>Actinomycetota</taxon>
        <taxon>Actinomycetes</taxon>
        <taxon>Kitasatosporales</taxon>
        <taxon>Streptomycetaceae</taxon>
        <taxon>Streptomyces</taxon>
        <taxon>Streptomyces rochei group</taxon>
    </lineage>
</organism>
<dbReference type="InterPro" id="IPR002397">
    <property type="entry name" value="Cyt_P450_B"/>
</dbReference>
<accession>A0ABN3X4V0</accession>
<dbReference type="RefSeq" id="WP_344494228.1">
    <property type="nucleotide sequence ID" value="NZ_BAAAUD010000021.1"/>
</dbReference>
<gene>
    <name evidence="3" type="ORF">GCM10010446_23860</name>
</gene>
<comment type="caution">
    <text evidence="3">The sequence shown here is derived from an EMBL/GenBank/DDBJ whole genome shotgun (WGS) entry which is preliminary data.</text>
</comment>
<feature type="compositionally biased region" description="Low complexity" evidence="2">
    <location>
        <begin position="17"/>
        <end position="32"/>
    </location>
</feature>
<name>A0ABN3X4V0_9ACTN</name>
<dbReference type="Gene3D" id="1.10.630.10">
    <property type="entry name" value="Cytochrome P450"/>
    <property type="match status" value="1"/>
</dbReference>
<reference evidence="3 4" key="1">
    <citation type="journal article" date="2019" name="Int. J. Syst. Evol. Microbiol.">
        <title>The Global Catalogue of Microorganisms (GCM) 10K type strain sequencing project: providing services to taxonomists for standard genome sequencing and annotation.</title>
        <authorList>
            <consortium name="The Broad Institute Genomics Platform"/>
            <consortium name="The Broad Institute Genome Sequencing Center for Infectious Disease"/>
            <person name="Wu L."/>
            <person name="Ma J."/>
        </authorList>
    </citation>
    <scope>NUCLEOTIDE SEQUENCE [LARGE SCALE GENOMIC DNA]</scope>
    <source>
        <strain evidence="3 4">JCM 9088</strain>
    </source>
</reference>
<dbReference type="PRINTS" id="PR00359">
    <property type="entry name" value="BP450"/>
</dbReference>
<keyword evidence="4" id="KW-1185">Reference proteome</keyword>
<comment type="similarity">
    <text evidence="1">Belongs to the cytochrome P450 family.</text>
</comment>